<protein>
    <recommendedName>
        <fullName evidence="3">AbiEi antitoxin C-terminal domain-containing protein</fullName>
    </recommendedName>
</protein>
<dbReference type="KEGG" id="madi:A7U43_21555"/>
<dbReference type="OrthoDB" id="4696350at2"/>
<sequence>MIAFVGSEAIAYRAVSRGVLRSRYTAILPNIYVPNGTPLDLEVRAQAAWLWCGRSGVIAGRAAAGLYLTPGAVTAEPIEVIALKSKHPPGVIVRNERIAVEEITIRQNLPVTSPARTALDLARRLDRADAVELIDQLIAATQVCEDDIRRLAGRYPRARGIAAARATIMDIDGGALNAEETRVRLILTDGGMRPTHTQIRVTDGFRETVVAMGWPAHKVGVNCHDPGAQRFPYQAVAAADLLRDLGWLVIDVLPEHGRGRIIDRTRTAVWSRTRKRPAGPR</sequence>
<evidence type="ECO:0000313" key="1">
    <source>
        <dbReference type="EMBL" id="ANE81534.1"/>
    </source>
</evidence>
<gene>
    <name evidence="1" type="ORF">A7U43_21555</name>
</gene>
<dbReference type="EMBL" id="CP015596">
    <property type="protein sequence ID" value="ANE81534.1"/>
    <property type="molecule type" value="Genomic_DNA"/>
</dbReference>
<dbReference type="RefSeq" id="WP_067999252.1">
    <property type="nucleotide sequence ID" value="NZ_CP015596.1"/>
</dbReference>
<organism evidence="1 2">
    <name type="scientific">Mycobacterium adipatum</name>
    <dbReference type="NCBI Taxonomy" id="1682113"/>
    <lineage>
        <taxon>Bacteria</taxon>
        <taxon>Bacillati</taxon>
        <taxon>Actinomycetota</taxon>
        <taxon>Actinomycetes</taxon>
        <taxon>Mycobacteriales</taxon>
        <taxon>Mycobacteriaceae</taxon>
        <taxon>Mycobacterium</taxon>
    </lineage>
</organism>
<evidence type="ECO:0000313" key="2">
    <source>
        <dbReference type="Proteomes" id="UP000077143"/>
    </source>
</evidence>
<keyword evidence="2" id="KW-1185">Reference proteome</keyword>
<evidence type="ECO:0008006" key="3">
    <source>
        <dbReference type="Google" id="ProtNLM"/>
    </source>
</evidence>
<reference evidence="1 2" key="1">
    <citation type="submission" date="2016-05" db="EMBL/GenBank/DDBJ databases">
        <title>Complete genome sequence of a phthalic acid esters degrading Mycobacterium sp. YC-RL4.</title>
        <authorList>
            <person name="Ren L."/>
            <person name="Fan S."/>
            <person name="Ruth N."/>
            <person name="Jia Y."/>
            <person name="Wang J."/>
            <person name="Qiao C."/>
        </authorList>
    </citation>
    <scope>NUCLEOTIDE SEQUENCE [LARGE SCALE GENOMIC DNA]</scope>
    <source>
        <strain evidence="1 2">YC-RL4</strain>
    </source>
</reference>
<dbReference type="Proteomes" id="UP000077143">
    <property type="component" value="Chromosome"/>
</dbReference>
<dbReference type="AlphaFoldDB" id="A0A172URV2"/>
<proteinExistence type="predicted"/>
<name>A0A172URV2_9MYCO</name>
<dbReference type="STRING" id="1682113.A7U43_21555"/>
<accession>A0A172URV2</accession>